<dbReference type="RefSeq" id="WP_114353110.1">
    <property type="nucleotide sequence ID" value="NZ_QPJJ01000008.1"/>
</dbReference>
<dbReference type="CDD" id="cd00090">
    <property type="entry name" value="HTH_ARSR"/>
    <property type="match status" value="1"/>
</dbReference>
<sequence>MTNSITVKDKILELLKKERNLTIPELLTHFSMTDIALRRHLKNLENEGLIKSFVIKQSIGRPYFEYRLTKNGDNLFPNHYQQLSLGLLEELEKLEGRAFVEQLIKNWTNKMASTHADELAQMNSLDQRIDRLLQIQEQKGYMAILEENNGEYIIKQYNCPIYEVACNYTSICQEEMKVFKEILGGKEVTLHQCMAEGENCCSFAVAKK</sequence>
<comment type="caution">
    <text evidence="3">The sequence shown here is derived from an EMBL/GenBank/DDBJ whole genome shotgun (WGS) entry which is preliminary data.</text>
</comment>
<dbReference type="SUPFAM" id="SSF46785">
    <property type="entry name" value="Winged helix' DNA-binding domain"/>
    <property type="match status" value="1"/>
</dbReference>
<dbReference type="OrthoDB" id="155998at2"/>
<accession>A0A368XG43</accession>
<dbReference type="GO" id="GO:0003677">
    <property type="term" value="F:DNA binding"/>
    <property type="evidence" value="ECO:0007669"/>
    <property type="project" value="UniProtKB-KW"/>
</dbReference>
<name>A0A368XG43_9BACI</name>
<keyword evidence="1" id="KW-0238">DNA-binding</keyword>
<dbReference type="PANTHER" id="PTHR38600:SF2">
    <property type="entry name" value="SLL0088 PROTEIN"/>
    <property type="match status" value="1"/>
</dbReference>
<keyword evidence="4" id="KW-1185">Reference proteome</keyword>
<evidence type="ECO:0000256" key="1">
    <source>
        <dbReference type="ARBA" id="ARBA00023125"/>
    </source>
</evidence>
<proteinExistence type="predicted"/>
<evidence type="ECO:0000313" key="3">
    <source>
        <dbReference type="EMBL" id="RCW66960.1"/>
    </source>
</evidence>
<gene>
    <name evidence="3" type="ORF">DFR57_10856</name>
</gene>
<dbReference type="InterPro" id="IPR001845">
    <property type="entry name" value="HTH_ArsR_DNA-bd_dom"/>
</dbReference>
<evidence type="ECO:0000259" key="2">
    <source>
        <dbReference type="Pfam" id="PF01022"/>
    </source>
</evidence>
<dbReference type="InterPro" id="IPR036390">
    <property type="entry name" value="WH_DNA-bd_sf"/>
</dbReference>
<dbReference type="Proteomes" id="UP000252585">
    <property type="component" value="Unassembled WGS sequence"/>
</dbReference>
<feature type="domain" description="HTH arsR-type" evidence="2">
    <location>
        <begin position="10"/>
        <end position="52"/>
    </location>
</feature>
<dbReference type="Pfam" id="PF01022">
    <property type="entry name" value="HTH_5"/>
    <property type="match status" value="1"/>
</dbReference>
<evidence type="ECO:0000313" key="4">
    <source>
        <dbReference type="Proteomes" id="UP000252585"/>
    </source>
</evidence>
<dbReference type="PANTHER" id="PTHR38600">
    <property type="entry name" value="TRANSCRIPTIONAL REGULATORY PROTEIN"/>
    <property type="match status" value="1"/>
</dbReference>
<organism evidence="3 4">
    <name type="scientific">Saliterribacillus persicus</name>
    <dbReference type="NCBI Taxonomy" id="930114"/>
    <lineage>
        <taxon>Bacteria</taxon>
        <taxon>Bacillati</taxon>
        <taxon>Bacillota</taxon>
        <taxon>Bacilli</taxon>
        <taxon>Bacillales</taxon>
        <taxon>Bacillaceae</taxon>
        <taxon>Saliterribacillus</taxon>
    </lineage>
</organism>
<dbReference type="EMBL" id="QPJJ01000008">
    <property type="protein sequence ID" value="RCW66960.1"/>
    <property type="molecule type" value="Genomic_DNA"/>
</dbReference>
<reference evidence="3 4" key="1">
    <citation type="submission" date="2018-07" db="EMBL/GenBank/DDBJ databases">
        <title>Genomic Encyclopedia of Type Strains, Phase IV (KMG-IV): sequencing the most valuable type-strain genomes for metagenomic binning, comparative biology and taxonomic classification.</title>
        <authorList>
            <person name="Goeker M."/>
        </authorList>
    </citation>
    <scope>NUCLEOTIDE SEQUENCE [LARGE SCALE GENOMIC DNA]</scope>
    <source>
        <strain evidence="3 4">DSM 27696</strain>
    </source>
</reference>
<dbReference type="Gene3D" id="1.10.10.10">
    <property type="entry name" value="Winged helix-like DNA-binding domain superfamily/Winged helix DNA-binding domain"/>
    <property type="match status" value="1"/>
</dbReference>
<dbReference type="InterPro" id="IPR011991">
    <property type="entry name" value="ArsR-like_HTH"/>
</dbReference>
<dbReference type="InterPro" id="IPR036388">
    <property type="entry name" value="WH-like_DNA-bd_sf"/>
</dbReference>
<dbReference type="AlphaFoldDB" id="A0A368XG43"/>
<protein>
    <submittedName>
        <fullName evidence="3">Transcriptional regulator</fullName>
    </submittedName>
</protein>
<dbReference type="GO" id="GO:0003700">
    <property type="term" value="F:DNA-binding transcription factor activity"/>
    <property type="evidence" value="ECO:0007669"/>
    <property type="project" value="InterPro"/>
</dbReference>